<feature type="signal peptide" evidence="1">
    <location>
        <begin position="1"/>
        <end position="23"/>
    </location>
</feature>
<gene>
    <name evidence="2" type="ORF">PEV8663_02490</name>
</gene>
<keyword evidence="3" id="KW-1185">Reference proteome</keyword>
<sequence length="83" mass="9505">MNYKTLAALPALALIASTSSALAWQDTSHPYPRDKGCDKYNCYEPYTAYQHGHYSHLTCKNPYKYLTYVDDQLTCVPRMHVAK</sequence>
<name>A0A238KJ91_9RHOB</name>
<reference evidence="2 3" key="1">
    <citation type="submission" date="2017-05" db="EMBL/GenBank/DDBJ databases">
        <authorList>
            <person name="Song R."/>
            <person name="Chenine A.L."/>
            <person name="Ruprecht R.M."/>
        </authorList>
    </citation>
    <scope>NUCLEOTIDE SEQUENCE [LARGE SCALE GENOMIC DNA]</scope>
    <source>
        <strain evidence="2 3">CECT 8663</strain>
    </source>
</reference>
<evidence type="ECO:0008006" key="4">
    <source>
        <dbReference type="Google" id="ProtNLM"/>
    </source>
</evidence>
<evidence type="ECO:0000313" key="3">
    <source>
        <dbReference type="Proteomes" id="UP000220836"/>
    </source>
</evidence>
<dbReference type="AlphaFoldDB" id="A0A238KJ91"/>
<evidence type="ECO:0000313" key="2">
    <source>
        <dbReference type="EMBL" id="SMX42831.1"/>
    </source>
</evidence>
<feature type="chain" id="PRO_5012714796" description="Chitin-binding type-2 domain-containing protein" evidence="1">
    <location>
        <begin position="24"/>
        <end position="83"/>
    </location>
</feature>
<proteinExistence type="predicted"/>
<accession>A0A238KJ91</accession>
<evidence type="ECO:0000256" key="1">
    <source>
        <dbReference type="SAM" id="SignalP"/>
    </source>
</evidence>
<dbReference type="EMBL" id="FXYH01000008">
    <property type="protein sequence ID" value="SMX42831.1"/>
    <property type="molecule type" value="Genomic_DNA"/>
</dbReference>
<keyword evidence="1" id="KW-0732">Signal</keyword>
<protein>
    <recommendedName>
        <fullName evidence="4">Chitin-binding type-2 domain-containing protein</fullName>
    </recommendedName>
</protein>
<dbReference type="OrthoDB" id="7875666at2"/>
<dbReference type="Proteomes" id="UP000220836">
    <property type="component" value="Unassembled WGS sequence"/>
</dbReference>
<dbReference type="RefSeq" id="WP_097804979.1">
    <property type="nucleotide sequence ID" value="NZ_FXYH01000008.1"/>
</dbReference>
<organism evidence="2 3">
    <name type="scientific">Pelagimonas varians</name>
    <dbReference type="NCBI Taxonomy" id="696760"/>
    <lineage>
        <taxon>Bacteria</taxon>
        <taxon>Pseudomonadati</taxon>
        <taxon>Pseudomonadota</taxon>
        <taxon>Alphaproteobacteria</taxon>
        <taxon>Rhodobacterales</taxon>
        <taxon>Roseobacteraceae</taxon>
        <taxon>Pelagimonas</taxon>
    </lineage>
</organism>